<protein>
    <recommendedName>
        <fullName evidence="4">Prolyl 4-hydroxylase alpha subunit Fe(2+) 2OG dioxygenase domain-containing protein</fullName>
    </recommendedName>
</protein>
<dbReference type="Proteomes" id="UP001189429">
    <property type="component" value="Unassembled WGS sequence"/>
</dbReference>
<accession>A0ABN9U7F8</accession>
<evidence type="ECO:0000313" key="2">
    <source>
        <dbReference type="EMBL" id="CAK0855048.1"/>
    </source>
</evidence>
<feature type="compositionally biased region" description="Basic and acidic residues" evidence="1">
    <location>
        <begin position="397"/>
        <end position="420"/>
    </location>
</feature>
<feature type="non-terminal residue" evidence="2">
    <location>
        <position position="1"/>
    </location>
</feature>
<evidence type="ECO:0000256" key="1">
    <source>
        <dbReference type="SAM" id="MobiDB-lite"/>
    </source>
</evidence>
<dbReference type="EMBL" id="CAUYUJ010015515">
    <property type="protein sequence ID" value="CAK0855048.1"/>
    <property type="molecule type" value="Genomic_DNA"/>
</dbReference>
<dbReference type="InterPro" id="IPR036812">
    <property type="entry name" value="NAD(P)_OxRdtase_dom_sf"/>
</dbReference>
<name>A0ABN9U7F8_9DINO</name>
<feature type="compositionally biased region" description="Low complexity" evidence="1">
    <location>
        <begin position="421"/>
        <end position="446"/>
    </location>
</feature>
<dbReference type="Gene3D" id="3.20.20.100">
    <property type="entry name" value="NADP-dependent oxidoreductase domain"/>
    <property type="match status" value="1"/>
</dbReference>
<evidence type="ECO:0008006" key="4">
    <source>
        <dbReference type="Google" id="ProtNLM"/>
    </source>
</evidence>
<proteinExistence type="predicted"/>
<comment type="caution">
    <text evidence="2">The sequence shown here is derived from an EMBL/GenBank/DDBJ whole genome shotgun (WGS) entry which is preliminary data.</text>
</comment>
<keyword evidence="3" id="KW-1185">Reference proteome</keyword>
<evidence type="ECO:0000313" key="3">
    <source>
        <dbReference type="Proteomes" id="UP001189429"/>
    </source>
</evidence>
<dbReference type="SUPFAM" id="SSF51430">
    <property type="entry name" value="NAD(P)-linked oxidoreductase"/>
    <property type="match status" value="1"/>
</dbReference>
<feature type="region of interest" description="Disordered" evidence="1">
    <location>
        <begin position="381"/>
        <end position="447"/>
    </location>
</feature>
<organism evidence="2 3">
    <name type="scientific">Prorocentrum cordatum</name>
    <dbReference type="NCBI Taxonomy" id="2364126"/>
    <lineage>
        <taxon>Eukaryota</taxon>
        <taxon>Sar</taxon>
        <taxon>Alveolata</taxon>
        <taxon>Dinophyceae</taxon>
        <taxon>Prorocentrales</taxon>
        <taxon>Prorocentraceae</taxon>
        <taxon>Prorocentrum</taxon>
    </lineage>
</organism>
<sequence>DVGLLLEGALVALRHAAATGAAAEEQLAEVADLDQQLSSLLSVHAKEPLFFWHGPKWALLSRVWHLFDGAGAGAGLRGQLEGLASAQPLDSAGENSALVSELAGPVGAAGAGTPPRGVLPLVGVIADDAGCGRPRPCTLTSEHLKAAAAYDADAGAAHVLVLASKNMALRRVGALIGADSSYKVSLQIPVPEAKGDAGKQLEVALVEALTALGRKEVDLLWLPYKMFTKQVWTSVSSFLSKAIEQGTVRGYGVHAEARTKVLARKLLDRRPAPAAWLAPHSLPRPLEPEAVDVARELGVQVVAMPRLPGTPGAGARAYLEVLAGTDAAKQEATQHLWTLQRASAIAVKLHPAAPEQQLDALRLLPTTRLDAAGVRLLDALHGFSRPEQPKPDGAPGAERKGGEEAPLERAAARARAEARRAVAASPRRGMPASGGPSTGGVTPSVSAATLKGMPGQQRTYKENNHVIYREDFFDAETFAAMKAEVQRLWRSRDLEPNCNLDGRNRLGGYVLDINPQDTSLYRLIYGNEAFRRWVTDVNNEDPDWRHVAVGLPHRGPRVWAGEQRHGMPPGPPDVRGRQERFGGFAFTIENDSKCNVTYWDASNKLHEVQTRANSLMMVRANAARHCVSPTVEGTRTIVKFIFVGDYRKSKEFWHYTDNRCTEDNPNVAAVRARRESAGHPEL</sequence>
<gene>
    <name evidence="2" type="ORF">PCOR1329_LOCUS45894</name>
</gene>
<reference evidence="2" key="1">
    <citation type="submission" date="2023-10" db="EMBL/GenBank/DDBJ databases">
        <authorList>
            <person name="Chen Y."/>
            <person name="Shah S."/>
            <person name="Dougan E. K."/>
            <person name="Thang M."/>
            <person name="Chan C."/>
        </authorList>
    </citation>
    <scope>NUCLEOTIDE SEQUENCE [LARGE SCALE GENOMIC DNA]</scope>
</reference>